<gene>
    <name evidence="1" type="ORF">ACS04_15620</name>
</gene>
<evidence type="ECO:0000313" key="1">
    <source>
        <dbReference type="EMBL" id="KMO96851.1"/>
    </source>
</evidence>
<protein>
    <submittedName>
        <fullName evidence="1">Uncharacterized protein</fullName>
    </submittedName>
</protein>
<reference evidence="1 2" key="1">
    <citation type="submission" date="2015-06" db="EMBL/GenBank/DDBJ databases">
        <title>Recapitulation of the evolution of biosynthetic gene clusters reveals hidden chemical diversity on bacterial genomes.</title>
        <authorList>
            <person name="Cruz-Morales P."/>
            <person name="Martinez-Guerrero C."/>
            <person name="Morales-Escalante M.A."/>
            <person name="Yanez-Guerra L.A."/>
            <person name="Kopp J.F."/>
            <person name="Feldmann J."/>
            <person name="Ramos-Aboites H.E."/>
            <person name="Barona-Gomez F."/>
        </authorList>
    </citation>
    <scope>NUCLEOTIDE SEQUENCE [LARGE SCALE GENOMIC DNA]</scope>
    <source>
        <strain evidence="1 2">ATCC 31245</strain>
    </source>
</reference>
<name>A0A0J7AIA1_9ACTN</name>
<comment type="caution">
    <text evidence="1">The sequence shown here is derived from an EMBL/GenBank/DDBJ whole genome shotgun (WGS) entry which is preliminary data.</text>
</comment>
<accession>A0A0J7AIA1</accession>
<proteinExistence type="predicted"/>
<dbReference type="RefSeq" id="WP_048477206.1">
    <property type="nucleotide sequence ID" value="NZ_JBEZIN010000058.1"/>
</dbReference>
<evidence type="ECO:0000313" key="2">
    <source>
        <dbReference type="Proteomes" id="UP000035932"/>
    </source>
</evidence>
<dbReference type="PATRIC" id="fig|66430.4.peg.5804"/>
<sequence length="102" mass="10629">MTTYVITVPGTFLTDVDDAARSKLARKLASHHTDLSETEDVELLTVHEGGTFSVRLEVEASDRAAAEDSAVHLLAGALGELGLTEKEAPLGPPAVTGVDGES</sequence>
<dbReference type="STRING" id="66430.ACS04_15620"/>
<keyword evidence="2" id="KW-1185">Reference proteome</keyword>
<dbReference type="Proteomes" id="UP000035932">
    <property type="component" value="Unassembled WGS sequence"/>
</dbReference>
<dbReference type="AlphaFoldDB" id="A0A0J7AIA1"/>
<dbReference type="EMBL" id="LFML01000060">
    <property type="protein sequence ID" value="KMO96851.1"/>
    <property type="molecule type" value="Genomic_DNA"/>
</dbReference>
<organism evidence="1 2">
    <name type="scientific">Streptomyces roseus</name>
    <dbReference type="NCBI Taxonomy" id="66430"/>
    <lineage>
        <taxon>Bacteria</taxon>
        <taxon>Bacillati</taxon>
        <taxon>Actinomycetota</taxon>
        <taxon>Actinomycetes</taxon>
        <taxon>Kitasatosporales</taxon>
        <taxon>Streptomycetaceae</taxon>
        <taxon>Streptomyces</taxon>
    </lineage>
</organism>
<dbReference type="OrthoDB" id="4323466at2"/>